<protein>
    <submittedName>
        <fullName evidence="6">EamA-like transporter family protein</fullName>
    </submittedName>
</protein>
<evidence type="ECO:0000259" key="4">
    <source>
        <dbReference type="Pfam" id="PF00892"/>
    </source>
</evidence>
<gene>
    <name evidence="5" type="ORF">AF333_19825</name>
    <name evidence="6" type="ORF">SAMN04487909_11063</name>
</gene>
<dbReference type="AlphaFoldDB" id="A0A0D1V1Q5"/>
<reference evidence="6 8" key="2">
    <citation type="submission" date="2016-10" db="EMBL/GenBank/DDBJ databases">
        <authorList>
            <person name="de Groot N.N."/>
        </authorList>
    </citation>
    <scope>NUCLEOTIDE SEQUENCE [LARGE SCALE GENOMIC DNA]</scope>
    <source>
        <strain evidence="6 8">DSM 2895</strain>
    </source>
</reference>
<evidence type="ECO:0000313" key="5">
    <source>
        <dbReference type="EMBL" id="KON97385.1"/>
    </source>
</evidence>
<dbReference type="InterPro" id="IPR000620">
    <property type="entry name" value="EamA_dom"/>
</dbReference>
<organism evidence="5 7">
    <name type="scientific">Aneurinibacillus migulanus</name>
    <name type="common">Bacillus migulanus</name>
    <dbReference type="NCBI Taxonomy" id="47500"/>
    <lineage>
        <taxon>Bacteria</taxon>
        <taxon>Bacillati</taxon>
        <taxon>Bacillota</taxon>
        <taxon>Bacilli</taxon>
        <taxon>Bacillales</taxon>
        <taxon>Paenibacillaceae</taxon>
        <taxon>Aneurinibacillus group</taxon>
        <taxon>Aneurinibacillus</taxon>
    </lineage>
</organism>
<feature type="transmembrane region" description="Helical" evidence="3">
    <location>
        <begin position="31"/>
        <end position="52"/>
    </location>
</feature>
<reference evidence="5 7" key="1">
    <citation type="submission" date="2015-07" db="EMBL/GenBank/DDBJ databases">
        <title>Fjat-14205 dsm 2895.</title>
        <authorList>
            <person name="Liu B."/>
            <person name="Wang J."/>
            <person name="Zhu Y."/>
            <person name="Liu G."/>
            <person name="Chen Q."/>
            <person name="Chen Z."/>
            <person name="Lan J."/>
            <person name="Che J."/>
            <person name="Ge C."/>
            <person name="Shi H."/>
            <person name="Pan Z."/>
            <person name="Liu X."/>
        </authorList>
    </citation>
    <scope>NUCLEOTIDE SEQUENCE [LARGE SCALE GENOMIC DNA]</scope>
    <source>
        <strain evidence="5 7">DSM 2895</strain>
    </source>
</reference>
<comment type="similarity">
    <text evidence="2">Belongs to the EamA transporter family.</text>
</comment>
<keyword evidence="3" id="KW-0472">Membrane</keyword>
<keyword evidence="3" id="KW-0812">Transmembrane</keyword>
<dbReference type="Proteomes" id="UP000182836">
    <property type="component" value="Unassembled WGS sequence"/>
</dbReference>
<dbReference type="Proteomes" id="UP000037269">
    <property type="component" value="Unassembled WGS sequence"/>
</dbReference>
<comment type="subcellular location">
    <subcellularLocation>
        <location evidence="1">Endomembrane system</location>
        <topology evidence="1">Multi-pass membrane protein</topology>
    </subcellularLocation>
</comment>
<evidence type="ECO:0000313" key="6">
    <source>
        <dbReference type="EMBL" id="SDI99635.1"/>
    </source>
</evidence>
<proteinExistence type="inferred from homology"/>
<dbReference type="GO" id="GO:0016020">
    <property type="term" value="C:membrane"/>
    <property type="evidence" value="ECO:0007669"/>
    <property type="project" value="InterPro"/>
</dbReference>
<dbReference type="OrthoDB" id="9813604at2"/>
<keyword evidence="7" id="KW-1185">Reference proteome</keyword>
<dbReference type="SUPFAM" id="SSF103481">
    <property type="entry name" value="Multidrug resistance efflux transporter EmrE"/>
    <property type="match status" value="1"/>
</dbReference>
<keyword evidence="3" id="KW-1133">Transmembrane helix</keyword>
<sequence>MLTVRGVFGALYLLAYFYTISKTPLADASILAHISPFFAIVFSVVFLTKAFTHENVVVEVTRHIGIVFNAI</sequence>
<dbReference type="PATRIC" id="fig|47500.12.peg.6069"/>
<evidence type="ECO:0000256" key="2">
    <source>
        <dbReference type="ARBA" id="ARBA00007362"/>
    </source>
</evidence>
<dbReference type="EMBL" id="LGUG01000004">
    <property type="protein sequence ID" value="KON97385.1"/>
    <property type="molecule type" value="Genomic_DNA"/>
</dbReference>
<feature type="domain" description="EamA" evidence="4">
    <location>
        <begin position="4"/>
        <end position="68"/>
    </location>
</feature>
<dbReference type="Pfam" id="PF00892">
    <property type="entry name" value="EamA"/>
    <property type="match status" value="1"/>
</dbReference>
<evidence type="ECO:0000256" key="3">
    <source>
        <dbReference type="SAM" id="Phobius"/>
    </source>
</evidence>
<dbReference type="InterPro" id="IPR037185">
    <property type="entry name" value="EmrE-like"/>
</dbReference>
<name>A0A0D1V1Q5_ANEMI</name>
<accession>A0A0D1V1Q5</accession>
<evidence type="ECO:0000313" key="7">
    <source>
        <dbReference type="Proteomes" id="UP000037269"/>
    </source>
</evidence>
<evidence type="ECO:0000256" key="1">
    <source>
        <dbReference type="ARBA" id="ARBA00004127"/>
    </source>
</evidence>
<dbReference type="EMBL" id="FNED01000010">
    <property type="protein sequence ID" value="SDI99635.1"/>
    <property type="molecule type" value="Genomic_DNA"/>
</dbReference>
<evidence type="ECO:0000313" key="8">
    <source>
        <dbReference type="Proteomes" id="UP000182836"/>
    </source>
</evidence>